<organism evidence="2 3">
    <name type="scientific">Propionicimonas paludicola</name>
    <dbReference type="NCBI Taxonomy" id="185243"/>
    <lineage>
        <taxon>Bacteria</taxon>
        <taxon>Bacillati</taxon>
        <taxon>Actinomycetota</taxon>
        <taxon>Actinomycetes</taxon>
        <taxon>Propionibacteriales</taxon>
        <taxon>Nocardioidaceae</taxon>
        <taxon>Propionicimonas</taxon>
    </lineage>
</organism>
<gene>
    <name evidence="2" type="ORF">ATK74_1047</name>
</gene>
<feature type="region of interest" description="Disordered" evidence="1">
    <location>
        <begin position="241"/>
        <end position="307"/>
    </location>
</feature>
<dbReference type="Proteomes" id="UP000226079">
    <property type="component" value="Unassembled WGS sequence"/>
</dbReference>
<evidence type="ECO:0000256" key="1">
    <source>
        <dbReference type="SAM" id="MobiDB-lite"/>
    </source>
</evidence>
<evidence type="ECO:0000313" key="2">
    <source>
        <dbReference type="EMBL" id="PFG16502.1"/>
    </source>
</evidence>
<comment type="caution">
    <text evidence="2">The sequence shown here is derived from an EMBL/GenBank/DDBJ whole genome shotgun (WGS) entry which is preliminary data.</text>
</comment>
<reference evidence="2 3" key="1">
    <citation type="submission" date="2017-10" db="EMBL/GenBank/DDBJ databases">
        <title>Sequencing the genomes of 1000 actinobacteria strains.</title>
        <authorList>
            <person name="Klenk H.-P."/>
        </authorList>
    </citation>
    <scope>NUCLEOTIDE SEQUENCE [LARGE SCALE GENOMIC DNA]</scope>
    <source>
        <strain evidence="2 3">DSM 15597</strain>
    </source>
</reference>
<evidence type="ECO:0000313" key="3">
    <source>
        <dbReference type="Proteomes" id="UP000226079"/>
    </source>
</evidence>
<evidence type="ECO:0008006" key="4">
    <source>
        <dbReference type="Google" id="ProtNLM"/>
    </source>
</evidence>
<dbReference type="EMBL" id="PDJC01000001">
    <property type="protein sequence ID" value="PFG16502.1"/>
    <property type="molecule type" value="Genomic_DNA"/>
</dbReference>
<dbReference type="RefSeq" id="WP_169923739.1">
    <property type="nucleotide sequence ID" value="NZ_PDJC01000001.1"/>
</dbReference>
<keyword evidence="3" id="KW-1185">Reference proteome</keyword>
<dbReference type="InterPro" id="IPR011990">
    <property type="entry name" value="TPR-like_helical_dom_sf"/>
</dbReference>
<sequence>MSKERVQEPPLPKDFDSRELPRGVRAELRGLSSELAEQAGAHLLMAGRSIDADPALALEHAQAAKRRAGRLPIVREAVGEAAYAAGEFALALSEFRAVRRMTGSDAYLAAMADCERALRRPQAALKLVREGLAASPEADIRVELRLVEAGLRTDSGQVPEALRLLQTEIEDLGARGTKVGRARLRYAYADLLERTGAVEQAERWFAAAARLDPDESTDAADRLASLRGIVIEFDEDELLEDELEEDEEAADEHDDPAEDDLDVPAAQDEELSDEEDDPAEVDLDTSDASDADEAEDEGEPEPEADRP</sequence>
<dbReference type="SUPFAM" id="SSF48452">
    <property type="entry name" value="TPR-like"/>
    <property type="match status" value="1"/>
</dbReference>
<feature type="region of interest" description="Disordered" evidence="1">
    <location>
        <begin position="1"/>
        <end position="20"/>
    </location>
</feature>
<dbReference type="Gene3D" id="1.25.40.10">
    <property type="entry name" value="Tetratricopeptide repeat domain"/>
    <property type="match status" value="1"/>
</dbReference>
<accession>A0A2A9CSC1</accession>
<proteinExistence type="predicted"/>
<name>A0A2A9CSC1_9ACTN</name>
<protein>
    <recommendedName>
        <fullName evidence="4">Tetratricopeptide repeat protein</fullName>
    </recommendedName>
</protein>
<dbReference type="AlphaFoldDB" id="A0A2A9CSC1"/>